<dbReference type="RefSeq" id="WP_055454869.1">
    <property type="nucleotide sequence ID" value="NZ_CYHE01000003.1"/>
</dbReference>
<keyword evidence="2" id="KW-1185">Reference proteome</keyword>
<evidence type="ECO:0000313" key="1">
    <source>
        <dbReference type="EMBL" id="CUA94067.1"/>
    </source>
</evidence>
<name>A0A0K6HSR3_9HYPH</name>
<evidence type="ECO:0000313" key="2">
    <source>
        <dbReference type="Proteomes" id="UP000183900"/>
    </source>
</evidence>
<reference evidence="2" key="1">
    <citation type="submission" date="2015-08" db="EMBL/GenBank/DDBJ databases">
        <authorList>
            <person name="Varghese N."/>
        </authorList>
    </citation>
    <scope>NUCLEOTIDE SEQUENCE [LARGE SCALE GENOMIC DNA]</scope>
    <source>
        <strain evidence="2">DSM 23407</strain>
    </source>
</reference>
<dbReference type="Proteomes" id="UP000183900">
    <property type="component" value="Unassembled WGS sequence"/>
</dbReference>
<dbReference type="OrthoDB" id="9932645at2"/>
<sequence length="214" mass="22763">MLDRTRDVAGGTYLLTGSPQNGLAAPRGAPPGVILRAMILGGVITARAALKGQPDRAAVAAARRELREARWCLKVFRKAMGPAYPARAARLQAASRAMKHLARLLAAETAPGPAVLAELSAAADALLRRCEGDAVSLAPFQADEARCKAYLRKLRRKAADETKRQDAPLQQEGEAEARWQRRQAQIALLQHVLAWAGLLPEAEAVATAGAVQGP</sequence>
<organism evidence="1 2">
    <name type="scientific">Pannonibacter indicus</name>
    <dbReference type="NCBI Taxonomy" id="466044"/>
    <lineage>
        <taxon>Bacteria</taxon>
        <taxon>Pseudomonadati</taxon>
        <taxon>Pseudomonadota</taxon>
        <taxon>Alphaproteobacteria</taxon>
        <taxon>Hyphomicrobiales</taxon>
        <taxon>Stappiaceae</taxon>
        <taxon>Pannonibacter</taxon>
    </lineage>
</organism>
<accession>A0A0K6HSR3</accession>
<protein>
    <recommendedName>
        <fullName evidence="3">CHAD domain</fullName>
    </recommendedName>
</protein>
<gene>
    <name evidence="1" type="ORF">Ga0061067_1037</name>
</gene>
<evidence type="ECO:0008006" key="3">
    <source>
        <dbReference type="Google" id="ProtNLM"/>
    </source>
</evidence>
<proteinExistence type="predicted"/>
<dbReference type="AlphaFoldDB" id="A0A0K6HSR3"/>
<dbReference type="EMBL" id="CYHE01000003">
    <property type="protein sequence ID" value="CUA94067.1"/>
    <property type="molecule type" value="Genomic_DNA"/>
</dbReference>